<accession>A0ABW4V050</accession>
<gene>
    <name evidence="2" type="ORF">ACFSL2_01435</name>
</gene>
<feature type="compositionally biased region" description="Basic and acidic residues" evidence="1">
    <location>
        <begin position="107"/>
        <end position="116"/>
    </location>
</feature>
<dbReference type="EMBL" id="JBHUHF010000001">
    <property type="protein sequence ID" value="MFD2024166.1"/>
    <property type="molecule type" value="Genomic_DNA"/>
</dbReference>
<evidence type="ECO:0000313" key="3">
    <source>
        <dbReference type="Proteomes" id="UP001597338"/>
    </source>
</evidence>
<dbReference type="RefSeq" id="WP_377183934.1">
    <property type="nucleotide sequence ID" value="NZ_JBHUHF010000001.1"/>
</dbReference>
<feature type="region of interest" description="Disordered" evidence="1">
    <location>
        <begin position="80"/>
        <end position="122"/>
    </location>
</feature>
<feature type="compositionally biased region" description="Basic and acidic residues" evidence="1">
    <location>
        <begin position="81"/>
        <end position="100"/>
    </location>
</feature>
<proteinExistence type="predicted"/>
<dbReference type="Proteomes" id="UP001597338">
    <property type="component" value="Unassembled WGS sequence"/>
</dbReference>
<name>A0ABW4V050_9MICO</name>
<keyword evidence="3" id="KW-1185">Reference proteome</keyword>
<organism evidence="2 3">
    <name type="scientific">Promicromonospora aerolata</name>
    <dbReference type="NCBI Taxonomy" id="195749"/>
    <lineage>
        <taxon>Bacteria</taxon>
        <taxon>Bacillati</taxon>
        <taxon>Actinomycetota</taxon>
        <taxon>Actinomycetes</taxon>
        <taxon>Micrococcales</taxon>
        <taxon>Promicromonosporaceae</taxon>
        <taxon>Promicromonospora</taxon>
    </lineage>
</organism>
<reference evidence="3" key="1">
    <citation type="journal article" date="2019" name="Int. J. Syst. Evol. Microbiol.">
        <title>The Global Catalogue of Microorganisms (GCM) 10K type strain sequencing project: providing services to taxonomists for standard genome sequencing and annotation.</title>
        <authorList>
            <consortium name="The Broad Institute Genomics Platform"/>
            <consortium name="The Broad Institute Genome Sequencing Center for Infectious Disease"/>
            <person name="Wu L."/>
            <person name="Ma J."/>
        </authorList>
    </citation>
    <scope>NUCLEOTIDE SEQUENCE [LARGE SCALE GENOMIC DNA]</scope>
    <source>
        <strain evidence="3">CCM 7043</strain>
    </source>
</reference>
<protein>
    <submittedName>
        <fullName evidence="2">Uncharacterized protein</fullName>
    </submittedName>
</protein>
<evidence type="ECO:0000256" key="1">
    <source>
        <dbReference type="SAM" id="MobiDB-lite"/>
    </source>
</evidence>
<comment type="caution">
    <text evidence="2">The sequence shown here is derived from an EMBL/GenBank/DDBJ whole genome shotgun (WGS) entry which is preliminary data.</text>
</comment>
<sequence length="122" mass="14215">MSDDQRAEGQQSRYGSRLARMFGYVTAKDRGEWEQERMQNRRNVNAVKKGAKSSLSSMMEFGERNIGSRLDAAHRVAAQTRFEESHDKVVSRHRDPRTRSIVETVDYEPKDERQEIEPDIEI</sequence>
<evidence type="ECO:0000313" key="2">
    <source>
        <dbReference type="EMBL" id="MFD2024166.1"/>
    </source>
</evidence>